<feature type="domain" description="DUF6533" evidence="2">
    <location>
        <begin position="24"/>
        <end position="68"/>
    </location>
</feature>
<proteinExistence type="predicted"/>
<dbReference type="Pfam" id="PF20151">
    <property type="entry name" value="DUF6533"/>
    <property type="match status" value="1"/>
</dbReference>
<dbReference type="AlphaFoldDB" id="A0AAD4GF13"/>
<evidence type="ECO:0000313" key="3">
    <source>
        <dbReference type="EMBL" id="KAF8440791.1"/>
    </source>
</evidence>
<comment type="caution">
    <text evidence="3">The sequence shown here is derived from an EMBL/GenBank/DDBJ whole genome shotgun (WGS) entry which is preliminary data.</text>
</comment>
<keyword evidence="4" id="KW-1185">Reference proteome</keyword>
<dbReference type="InterPro" id="IPR045340">
    <property type="entry name" value="DUF6533"/>
</dbReference>
<feature type="transmembrane region" description="Helical" evidence="1">
    <location>
        <begin position="21"/>
        <end position="40"/>
    </location>
</feature>
<evidence type="ECO:0000259" key="2">
    <source>
        <dbReference type="Pfam" id="PF20151"/>
    </source>
</evidence>
<accession>A0AAD4GF13</accession>
<dbReference type="EMBL" id="WHUW01000011">
    <property type="protein sequence ID" value="KAF8440791.1"/>
    <property type="molecule type" value="Genomic_DNA"/>
</dbReference>
<evidence type="ECO:0000313" key="4">
    <source>
        <dbReference type="Proteomes" id="UP001194468"/>
    </source>
</evidence>
<sequence length="115" mass="12960">MSESSTSWLSSLDDRRETRDTVMVAFAGFTVLVWDHLITFDDEVDLVWKRDKGLLSYLFLVNRYLTPLGFIVNLVAFTLPGWGIETLGTHSFISFLNCDASLYIAANISCDMKGP</sequence>
<protein>
    <recommendedName>
        <fullName evidence="2">DUF6533 domain-containing protein</fullName>
    </recommendedName>
</protein>
<keyword evidence="1" id="KW-0472">Membrane</keyword>
<keyword evidence="1" id="KW-0812">Transmembrane</keyword>
<keyword evidence="1" id="KW-1133">Transmembrane helix</keyword>
<dbReference type="Proteomes" id="UP001194468">
    <property type="component" value="Unassembled WGS sequence"/>
</dbReference>
<evidence type="ECO:0000256" key="1">
    <source>
        <dbReference type="SAM" id="Phobius"/>
    </source>
</evidence>
<reference evidence="3" key="1">
    <citation type="submission" date="2019-10" db="EMBL/GenBank/DDBJ databases">
        <authorList>
            <consortium name="DOE Joint Genome Institute"/>
            <person name="Kuo A."/>
            <person name="Miyauchi S."/>
            <person name="Kiss E."/>
            <person name="Drula E."/>
            <person name="Kohler A."/>
            <person name="Sanchez-Garcia M."/>
            <person name="Andreopoulos B."/>
            <person name="Barry K.W."/>
            <person name="Bonito G."/>
            <person name="Buee M."/>
            <person name="Carver A."/>
            <person name="Chen C."/>
            <person name="Cichocki N."/>
            <person name="Clum A."/>
            <person name="Culley D."/>
            <person name="Crous P.W."/>
            <person name="Fauchery L."/>
            <person name="Girlanda M."/>
            <person name="Hayes R."/>
            <person name="Keri Z."/>
            <person name="LaButti K."/>
            <person name="Lipzen A."/>
            <person name="Lombard V."/>
            <person name="Magnuson J."/>
            <person name="Maillard F."/>
            <person name="Morin E."/>
            <person name="Murat C."/>
            <person name="Nolan M."/>
            <person name="Ohm R."/>
            <person name="Pangilinan J."/>
            <person name="Pereira M."/>
            <person name="Perotto S."/>
            <person name="Peter M."/>
            <person name="Riley R."/>
            <person name="Sitrit Y."/>
            <person name="Stielow B."/>
            <person name="Szollosi G."/>
            <person name="Zifcakova L."/>
            <person name="Stursova M."/>
            <person name="Spatafora J.W."/>
            <person name="Tedersoo L."/>
            <person name="Vaario L.-M."/>
            <person name="Yamada A."/>
            <person name="Yan M."/>
            <person name="Wang P."/>
            <person name="Xu J."/>
            <person name="Bruns T."/>
            <person name="Baldrian P."/>
            <person name="Vilgalys R."/>
            <person name="Henrissat B."/>
            <person name="Grigoriev I.V."/>
            <person name="Hibbett D."/>
            <person name="Nagy L.G."/>
            <person name="Martin F.M."/>
        </authorList>
    </citation>
    <scope>NUCLEOTIDE SEQUENCE</scope>
    <source>
        <strain evidence="3">BED1</strain>
    </source>
</reference>
<reference evidence="3" key="2">
    <citation type="journal article" date="2020" name="Nat. Commun.">
        <title>Large-scale genome sequencing of mycorrhizal fungi provides insights into the early evolution of symbiotic traits.</title>
        <authorList>
            <person name="Miyauchi S."/>
            <person name="Kiss E."/>
            <person name="Kuo A."/>
            <person name="Drula E."/>
            <person name="Kohler A."/>
            <person name="Sanchez-Garcia M."/>
            <person name="Morin E."/>
            <person name="Andreopoulos B."/>
            <person name="Barry K.W."/>
            <person name="Bonito G."/>
            <person name="Buee M."/>
            <person name="Carver A."/>
            <person name="Chen C."/>
            <person name="Cichocki N."/>
            <person name="Clum A."/>
            <person name="Culley D."/>
            <person name="Crous P.W."/>
            <person name="Fauchery L."/>
            <person name="Girlanda M."/>
            <person name="Hayes R.D."/>
            <person name="Keri Z."/>
            <person name="LaButti K."/>
            <person name="Lipzen A."/>
            <person name="Lombard V."/>
            <person name="Magnuson J."/>
            <person name="Maillard F."/>
            <person name="Murat C."/>
            <person name="Nolan M."/>
            <person name="Ohm R.A."/>
            <person name="Pangilinan J."/>
            <person name="Pereira M.F."/>
            <person name="Perotto S."/>
            <person name="Peter M."/>
            <person name="Pfister S."/>
            <person name="Riley R."/>
            <person name="Sitrit Y."/>
            <person name="Stielow J.B."/>
            <person name="Szollosi G."/>
            <person name="Zifcakova L."/>
            <person name="Stursova M."/>
            <person name="Spatafora J.W."/>
            <person name="Tedersoo L."/>
            <person name="Vaario L.M."/>
            <person name="Yamada A."/>
            <person name="Yan M."/>
            <person name="Wang P."/>
            <person name="Xu J."/>
            <person name="Bruns T."/>
            <person name="Baldrian P."/>
            <person name="Vilgalys R."/>
            <person name="Dunand C."/>
            <person name="Henrissat B."/>
            <person name="Grigoriev I.V."/>
            <person name="Hibbett D."/>
            <person name="Nagy L.G."/>
            <person name="Martin F.M."/>
        </authorList>
    </citation>
    <scope>NUCLEOTIDE SEQUENCE</scope>
    <source>
        <strain evidence="3">BED1</strain>
    </source>
</reference>
<feature type="transmembrane region" description="Helical" evidence="1">
    <location>
        <begin position="64"/>
        <end position="84"/>
    </location>
</feature>
<name>A0AAD4GF13_BOLED</name>
<organism evidence="3 4">
    <name type="scientific">Boletus edulis BED1</name>
    <dbReference type="NCBI Taxonomy" id="1328754"/>
    <lineage>
        <taxon>Eukaryota</taxon>
        <taxon>Fungi</taxon>
        <taxon>Dikarya</taxon>
        <taxon>Basidiomycota</taxon>
        <taxon>Agaricomycotina</taxon>
        <taxon>Agaricomycetes</taxon>
        <taxon>Agaricomycetidae</taxon>
        <taxon>Boletales</taxon>
        <taxon>Boletineae</taxon>
        <taxon>Boletaceae</taxon>
        <taxon>Boletoideae</taxon>
        <taxon>Boletus</taxon>
    </lineage>
</organism>
<gene>
    <name evidence="3" type="ORF">L210DRAFT_3538321</name>
</gene>